<protein>
    <recommendedName>
        <fullName evidence="4">Outer membrane protein beta-barrel domain-containing protein</fullName>
    </recommendedName>
</protein>
<evidence type="ECO:0008006" key="4">
    <source>
        <dbReference type="Google" id="ProtNLM"/>
    </source>
</evidence>
<dbReference type="InterPro" id="IPR011250">
    <property type="entry name" value="OMP/PagP_B-barrel"/>
</dbReference>
<keyword evidence="3" id="KW-1185">Reference proteome</keyword>
<proteinExistence type="predicted"/>
<dbReference type="AlphaFoldDB" id="A0A1I5CGE4"/>
<sequence length="155" mass="17913">MKKFGLLLIAITLSMSVHAQYQKQWRISQGYDFRFQPGFFAINISGEYFPIHYLSVSPSVSVYLPATGKATGVNLDARYYLTEKKYQWYASSGYGYYKRVFELSENPPVNLHTFNVGTGLQWKLLDQLGLNPEIQRQFGQRSTWTVKLGIVYFIN</sequence>
<dbReference type="EMBL" id="FOVW01000002">
    <property type="protein sequence ID" value="SFN86085.1"/>
    <property type="molecule type" value="Genomic_DNA"/>
</dbReference>
<dbReference type="Proteomes" id="UP000199564">
    <property type="component" value="Unassembled WGS sequence"/>
</dbReference>
<organism evidence="2 3">
    <name type="scientific">Algoriphagus ornithinivorans</name>
    <dbReference type="NCBI Taxonomy" id="226506"/>
    <lineage>
        <taxon>Bacteria</taxon>
        <taxon>Pseudomonadati</taxon>
        <taxon>Bacteroidota</taxon>
        <taxon>Cytophagia</taxon>
        <taxon>Cytophagales</taxon>
        <taxon>Cyclobacteriaceae</taxon>
        <taxon>Algoriphagus</taxon>
    </lineage>
</organism>
<name>A0A1I5CGE4_9BACT</name>
<dbReference type="Gene3D" id="2.40.160.20">
    <property type="match status" value="1"/>
</dbReference>
<keyword evidence="1" id="KW-0732">Signal</keyword>
<feature type="signal peptide" evidence="1">
    <location>
        <begin position="1"/>
        <end position="19"/>
    </location>
</feature>
<feature type="chain" id="PRO_5011578574" description="Outer membrane protein beta-barrel domain-containing protein" evidence="1">
    <location>
        <begin position="20"/>
        <end position="155"/>
    </location>
</feature>
<accession>A0A1I5CGE4</accession>
<dbReference type="RefSeq" id="WP_091650425.1">
    <property type="nucleotide sequence ID" value="NZ_FOVW01000002.1"/>
</dbReference>
<gene>
    <name evidence="2" type="ORF">SAMN04488519_102268</name>
</gene>
<evidence type="ECO:0000313" key="2">
    <source>
        <dbReference type="EMBL" id="SFN86085.1"/>
    </source>
</evidence>
<dbReference type="SUPFAM" id="SSF56925">
    <property type="entry name" value="OMPA-like"/>
    <property type="match status" value="1"/>
</dbReference>
<reference evidence="3" key="1">
    <citation type="submission" date="2016-10" db="EMBL/GenBank/DDBJ databases">
        <authorList>
            <person name="Varghese N."/>
            <person name="Submissions S."/>
        </authorList>
    </citation>
    <scope>NUCLEOTIDE SEQUENCE [LARGE SCALE GENOMIC DNA]</scope>
    <source>
        <strain evidence="3">DSM 15282</strain>
    </source>
</reference>
<evidence type="ECO:0000313" key="3">
    <source>
        <dbReference type="Proteomes" id="UP000199564"/>
    </source>
</evidence>
<evidence type="ECO:0000256" key="1">
    <source>
        <dbReference type="SAM" id="SignalP"/>
    </source>
</evidence>
<dbReference type="STRING" id="226506.SAMN04488519_102268"/>